<comment type="subcellular location">
    <subcellularLocation>
        <location evidence="1">Nucleus</location>
    </subcellularLocation>
</comment>
<dbReference type="EMBL" id="ONZQ02000019">
    <property type="protein sequence ID" value="SPO07336.1"/>
    <property type="molecule type" value="Genomic_DNA"/>
</dbReference>
<evidence type="ECO:0000256" key="6">
    <source>
        <dbReference type="SAM" id="MobiDB-lite"/>
    </source>
</evidence>
<comment type="caution">
    <text evidence="8">The sequence shown here is derived from an EMBL/GenBank/DDBJ whole genome shotgun (WGS) entry which is preliminary data.</text>
</comment>
<sequence>MQHIRNSQRVSAYGTPRLAQAQRSASVLPTDGIPPSRASPDVDVAEIEGQYFDTTSGLAFLHRACKKLSTQRSDIIPHTPSASEKRQPLMTVGDRVFKVGAESLTIPDRDTALELMRFYFDECVVTYRIFHRQTVVAWLETLISNSQNGMPLTNELGHAKTAIVLGILAVVTFRQEKIRTATSQAFDEAAALAQSDPFFSAAMDLTDTETGLPKLESAQARLVQVLYLLQTSRMNQGWYVFGATSQITSALGLHRRACRKINTGKSSGQDYIKTQCQRRTFWVAYTIDKYLSVVFGRPKHYRDEDIDQEFPDCVNDEDMTPQGPSGMEPKEDCYVDAVIFHARLAQIIGATSRDVYAIKNIPKEERVAAAHRAIRDLRQWRKSLPPYLGTVRPSTLVPSFRRQATALRLAYSHAIIHAHRPFLLSNMSNSSGYTAIDSVGECISAAKVVLETVDGMAGEGTLFHAFWWTSYVTFCALAVVYVREIQQNTGGEETRDESWTELVELADACLSHLAKATSVDSPNRRYSVILEELRVEARRQASQPGSNPHTGGRETEGNEDSMEVTTDGREGVVPEWQQPLYGATQSRVNGGLSGQTGDGVFAMNNLLDGWQTSDWLDLDSSAFVAFTDLDGSPTSWIS</sequence>
<protein>
    <submittedName>
        <fullName evidence="8">Related to C6 transcription factor</fullName>
    </submittedName>
</protein>
<evidence type="ECO:0000256" key="4">
    <source>
        <dbReference type="ARBA" id="ARBA00023163"/>
    </source>
</evidence>
<dbReference type="GO" id="GO:0008270">
    <property type="term" value="F:zinc ion binding"/>
    <property type="evidence" value="ECO:0007669"/>
    <property type="project" value="InterPro"/>
</dbReference>
<proteinExistence type="predicted"/>
<feature type="domain" description="Xylanolytic transcriptional activator regulatory" evidence="7">
    <location>
        <begin position="237"/>
        <end position="317"/>
    </location>
</feature>
<evidence type="ECO:0000313" key="9">
    <source>
        <dbReference type="Proteomes" id="UP001187682"/>
    </source>
</evidence>
<dbReference type="CDD" id="cd12148">
    <property type="entry name" value="fungal_TF_MHR"/>
    <property type="match status" value="1"/>
</dbReference>
<name>A0AAE8SZU3_9PEZI</name>
<evidence type="ECO:0000256" key="2">
    <source>
        <dbReference type="ARBA" id="ARBA00023015"/>
    </source>
</evidence>
<evidence type="ECO:0000313" key="8">
    <source>
        <dbReference type="EMBL" id="SPO07336.1"/>
    </source>
</evidence>
<feature type="region of interest" description="Disordered" evidence="6">
    <location>
        <begin position="1"/>
        <end position="39"/>
    </location>
</feature>
<dbReference type="InterPro" id="IPR007219">
    <property type="entry name" value="XnlR_reg_dom"/>
</dbReference>
<gene>
    <name evidence="8" type="ORF">DNG_10030</name>
</gene>
<dbReference type="PANTHER" id="PTHR47540">
    <property type="entry name" value="THIAMINE REPRESSIBLE GENES REGULATORY PROTEIN THI5"/>
    <property type="match status" value="1"/>
</dbReference>
<dbReference type="GO" id="GO:0045944">
    <property type="term" value="P:positive regulation of transcription by RNA polymerase II"/>
    <property type="evidence" value="ECO:0007669"/>
    <property type="project" value="TreeGrafter"/>
</dbReference>
<keyword evidence="2" id="KW-0805">Transcription regulation</keyword>
<dbReference type="Proteomes" id="UP001187682">
    <property type="component" value="Unassembled WGS sequence"/>
</dbReference>
<evidence type="ECO:0000256" key="1">
    <source>
        <dbReference type="ARBA" id="ARBA00004123"/>
    </source>
</evidence>
<evidence type="ECO:0000256" key="5">
    <source>
        <dbReference type="ARBA" id="ARBA00023242"/>
    </source>
</evidence>
<dbReference type="AlphaFoldDB" id="A0AAE8SZU3"/>
<dbReference type="InterPro" id="IPR051711">
    <property type="entry name" value="Stress_Response_Reg"/>
</dbReference>
<dbReference type="GO" id="GO:0005634">
    <property type="term" value="C:nucleus"/>
    <property type="evidence" value="ECO:0007669"/>
    <property type="project" value="UniProtKB-SubCell"/>
</dbReference>
<organism evidence="8 9">
    <name type="scientific">Cephalotrichum gorgonifer</name>
    <dbReference type="NCBI Taxonomy" id="2041049"/>
    <lineage>
        <taxon>Eukaryota</taxon>
        <taxon>Fungi</taxon>
        <taxon>Dikarya</taxon>
        <taxon>Ascomycota</taxon>
        <taxon>Pezizomycotina</taxon>
        <taxon>Sordariomycetes</taxon>
        <taxon>Hypocreomycetidae</taxon>
        <taxon>Microascales</taxon>
        <taxon>Microascaceae</taxon>
        <taxon>Cephalotrichum</taxon>
    </lineage>
</organism>
<feature type="compositionally biased region" description="Polar residues" evidence="6">
    <location>
        <begin position="540"/>
        <end position="549"/>
    </location>
</feature>
<keyword evidence="3" id="KW-0238">DNA-binding</keyword>
<feature type="region of interest" description="Disordered" evidence="6">
    <location>
        <begin position="537"/>
        <end position="564"/>
    </location>
</feature>
<keyword evidence="5" id="KW-0539">Nucleus</keyword>
<dbReference type="SMART" id="SM00906">
    <property type="entry name" value="Fungal_trans"/>
    <property type="match status" value="1"/>
</dbReference>
<keyword evidence="4" id="KW-0804">Transcription</keyword>
<dbReference type="GO" id="GO:0006351">
    <property type="term" value="P:DNA-templated transcription"/>
    <property type="evidence" value="ECO:0007669"/>
    <property type="project" value="InterPro"/>
</dbReference>
<evidence type="ECO:0000259" key="7">
    <source>
        <dbReference type="SMART" id="SM00906"/>
    </source>
</evidence>
<dbReference type="PANTHER" id="PTHR47540:SF2">
    <property type="entry name" value="ZN(II)2CYS6 TRANSCRIPTION FACTOR (EUROFUNG)"/>
    <property type="match status" value="1"/>
</dbReference>
<reference evidence="8" key="1">
    <citation type="submission" date="2018-03" db="EMBL/GenBank/DDBJ databases">
        <authorList>
            <person name="Guldener U."/>
        </authorList>
    </citation>
    <scope>NUCLEOTIDE SEQUENCE</scope>
</reference>
<dbReference type="Pfam" id="PF04082">
    <property type="entry name" value="Fungal_trans"/>
    <property type="match status" value="1"/>
</dbReference>
<keyword evidence="9" id="KW-1185">Reference proteome</keyword>
<dbReference type="GO" id="GO:0043565">
    <property type="term" value="F:sequence-specific DNA binding"/>
    <property type="evidence" value="ECO:0007669"/>
    <property type="project" value="TreeGrafter"/>
</dbReference>
<evidence type="ECO:0000256" key="3">
    <source>
        <dbReference type="ARBA" id="ARBA00023125"/>
    </source>
</evidence>
<feature type="compositionally biased region" description="Polar residues" evidence="6">
    <location>
        <begin position="1"/>
        <end position="10"/>
    </location>
</feature>
<accession>A0AAE8SZU3</accession>